<gene>
    <name evidence="2" type="ORF">HKX39_00230</name>
</gene>
<dbReference type="InterPro" id="IPR036182">
    <property type="entry name" value="PCuAC_sf"/>
</dbReference>
<dbReference type="PANTHER" id="PTHR36302:SF1">
    <property type="entry name" value="COPPER CHAPERONE PCU(A)C"/>
    <property type="match status" value="1"/>
</dbReference>
<evidence type="ECO:0000256" key="1">
    <source>
        <dbReference type="SAM" id="SignalP"/>
    </source>
</evidence>
<accession>A0A849P459</accession>
<dbReference type="EMBL" id="JABGBN010000001">
    <property type="protein sequence ID" value="NOL50602.1"/>
    <property type="molecule type" value="Genomic_DNA"/>
</dbReference>
<keyword evidence="3" id="KW-1185">Reference proteome</keyword>
<evidence type="ECO:0000313" key="2">
    <source>
        <dbReference type="EMBL" id="NOL50602.1"/>
    </source>
</evidence>
<dbReference type="Pfam" id="PF04314">
    <property type="entry name" value="PCuAC"/>
    <property type="match status" value="1"/>
</dbReference>
<dbReference type="Gene3D" id="2.60.40.1890">
    <property type="entry name" value="PCu(A)C copper chaperone"/>
    <property type="match status" value="1"/>
</dbReference>
<name>A0A849P459_9BURK</name>
<comment type="caution">
    <text evidence="2">The sequence shown here is derived from an EMBL/GenBank/DDBJ whole genome shotgun (WGS) entry which is preliminary data.</text>
</comment>
<dbReference type="AlphaFoldDB" id="A0A849P459"/>
<reference evidence="2 3" key="1">
    <citation type="submission" date="2020-05" db="EMBL/GenBank/DDBJ databases">
        <authorList>
            <person name="Niu N."/>
        </authorList>
    </citation>
    <scope>NUCLEOTIDE SEQUENCE [LARGE SCALE GENOMIC DNA]</scope>
    <source>
        <strain evidence="2 3">3340-03</strain>
    </source>
</reference>
<dbReference type="RefSeq" id="WP_171679312.1">
    <property type="nucleotide sequence ID" value="NZ_JABGBN010000001.1"/>
</dbReference>
<organism evidence="2 3">
    <name type="scientific">Pelistega suis</name>
    <dbReference type="NCBI Taxonomy" id="1631957"/>
    <lineage>
        <taxon>Bacteria</taxon>
        <taxon>Pseudomonadati</taxon>
        <taxon>Pseudomonadota</taxon>
        <taxon>Betaproteobacteria</taxon>
        <taxon>Burkholderiales</taxon>
        <taxon>Alcaligenaceae</taxon>
        <taxon>Pelistega</taxon>
    </lineage>
</organism>
<evidence type="ECO:0000313" key="3">
    <source>
        <dbReference type="Proteomes" id="UP000537862"/>
    </source>
</evidence>
<dbReference type="SUPFAM" id="SSF110087">
    <property type="entry name" value="DR1885-like metal-binding protein"/>
    <property type="match status" value="1"/>
</dbReference>
<proteinExistence type="predicted"/>
<protein>
    <submittedName>
        <fullName evidence="2">Copper chaperone PCu(A)C</fullName>
    </submittedName>
</protein>
<feature type="signal peptide" evidence="1">
    <location>
        <begin position="1"/>
        <end position="20"/>
    </location>
</feature>
<dbReference type="PANTHER" id="PTHR36302">
    <property type="entry name" value="BLR7088 PROTEIN"/>
    <property type="match status" value="1"/>
</dbReference>
<keyword evidence="1" id="KW-0732">Signal</keyword>
<feature type="chain" id="PRO_5032976628" evidence="1">
    <location>
        <begin position="21"/>
        <end position="164"/>
    </location>
</feature>
<sequence length="164" mass="17898">MKKTLITLALTLSATVPALAQHQGHTGIHLEECIIQEPIPGKHMTGAFLKLIRHGNPVTISKVDVSSITANAELHTMTMKDNVMTMSPMTDLVVDGERIFRKGGDHVMLMQIPTDKLPKAGEKHTMTFSFTDGSTASCEAIVKTAKEVIEATKADGHQQNHHKH</sequence>
<dbReference type="InterPro" id="IPR058248">
    <property type="entry name" value="Lxx211020-like"/>
</dbReference>
<dbReference type="InterPro" id="IPR007410">
    <property type="entry name" value="LpqE-like"/>
</dbReference>
<dbReference type="Proteomes" id="UP000537862">
    <property type="component" value="Unassembled WGS sequence"/>
</dbReference>